<feature type="compositionally biased region" description="Basic residues" evidence="1">
    <location>
        <begin position="250"/>
        <end position="261"/>
    </location>
</feature>
<feature type="region of interest" description="Disordered" evidence="1">
    <location>
        <begin position="1"/>
        <end position="42"/>
    </location>
</feature>
<evidence type="ECO:0000256" key="1">
    <source>
        <dbReference type="SAM" id="MobiDB-lite"/>
    </source>
</evidence>
<dbReference type="Proteomes" id="UP001328107">
    <property type="component" value="Unassembled WGS sequence"/>
</dbReference>
<organism evidence="2 3">
    <name type="scientific">Pristionchus mayeri</name>
    <dbReference type="NCBI Taxonomy" id="1317129"/>
    <lineage>
        <taxon>Eukaryota</taxon>
        <taxon>Metazoa</taxon>
        <taxon>Ecdysozoa</taxon>
        <taxon>Nematoda</taxon>
        <taxon>Chromadorea</taxon>
        <taxon>Rhabditida</taxon>
        <taxon>Rhabditina</taxon>
        <taxon>Diplogasteromorpha</taxon>
        <taxon>Diplogasteroidea</taxon>
        <taxon>Neodiplogasteridae</taxon>
        <taxon>Pristionchus</taxon>
    </lineage>
</organism>
<dbReference type="EMBL" id="BTRK01000006">
    <property type="protein sequence ID" value="GMR58785.1"/>
    <property type="molecule type" value="Genomic_DNA"/>
</dbReference>
<gene>
    <name evidence="2" type="ORF">PMAYCL1PPCAC_28980</name>
</gene>
<feature type="region of interest" description="Disordered" evidence="1">
    <location>
        <begin position="55"/>
        <end position="114"/>
    </location>
</feature>
<feature type="compositionally biased region" description="Basic and acidic residues" evidence="1">
    <location>
        <begin position="1"/>
        <end position="12"/>
    </location>
</feature>
<feature type="compositionally biased region" description="Basic residues" evidence="1">
    <location>
        <begin position="225"/>
        <end position="236"/>
    </location>
</feature>
<feature type="non-terminal residue" evidence="2">
    <location>
        <position position="1"/>
    </location>
</feature>
<feature type="compositionally biased region" description="Basic and acidic residues" evidence="1">
    <location>
        <begin position="29"/>
        <end position="42"/>
    </location>
</feature>
<feature type="region of interest" description="Disordered" evidence="1">
    <location>
        <begin position="217"/>
        <end position="261"/>
    </location>
</feature>
<comment type="caution">
    <text evidence="2">The sequence shown here is derived from an EMBL/GenBank/DDBJ whole genome shotgun (WGS) entry which is preliminary data.</text>
</comment>
<proteinExistence type="predicted"/>
<dbReference type="AlphaFoldDB" id="A0AAN5IC76"/>
<feature type="compositionally biased region" description="Basic and acidic residues" evidence="1">
    <location>
        <begin position="55"/>
        <end position="84"/>
    </location>
</feature>
<evidence type="ECO:0000313" key="2">
    <source>
        <dbReference type="EMBL" id="GMR58785.1"/>
    </source>
</evidence>
<evidence type="ECO:0000313" key="3">
    <source>
        <dbReference type="Proteomes" id="UP001328107"/>
    </source>
</evidence>
<reference evidence="3" key="1">
    <citation type="submission" date="2022-10" db="EMBL/GenBank/DDBJ databases">
        <title>Genome assembly of Pristionchus species.</title>
        <authorList>
            <person name="Yoshida K."/>
            <person name="Sommer R.J."/>
        </authorList>
    </citation>
    <scope>NUCLEOTIDE SEQUENCE [LARGE SCALE GENOMIC DNA]</scope>
    <source>
        <strain evidence="3">RS5460</strain>
    </source>
</reference>
<sequence length="444" mass="51066">PQSVVKEKKAKAVETGNRKRGRPPFASTLEKRARKQAELEKQDASLVEAAIAEAERNAEGERRRTMMPVMERKREDNQKQESVTRKRVHFAPLPEKHHAYRMPAKRRKIAPEREGEVMRKTVPFREFASFSSFDVSPSASFPLSLSSPDRSGRRASIIEAMKARASQLVRNEDEEWEDVRMKEAVPQLLTKFSGIPAPIFNRPKKIVDEVASDAAKSTVVAPTKSVRKTRKTPAKRNKLDRTKSSEKKGIAKKKKTSTNKKIRMKRKAETKKEKKLAAAAAAARKKEKARVAKIQKLKREIVRSMAKSSGQWNTLARSCVEEENLYWKVTREVTPLEQKEWTKRLFSWPEIHNIRRKMAIEVEPIRKEGEKKAESLHSVSTSLYLSRVVNLTKRYHDGVIKVVKSFSRARPLFLDWKFEEKEMWDALVPTTPSLFVEDGEVRCL</sequence>
<keyword evidence="3" id="KW-1185">Reference proteome</keyword>
<protein>
    <submittedName>
        <fullName evidence="2">Uncharacterized protein</fullName>
    </submittedName>
</protein>
<feature type="compositionally biased region" description="Basic residues" evidence="1">
    <location>
        <begin position="98"/>
        <end position="108"/>
    </location>
</feature>
<feature type="compositionally biased region" description="Basic and acidic residues" evidence="1">
    <location>
        <begin position="237"/>
        <end position="249"/>
    </location>
</feature>
<name>A0AAN5IC76_9BILA</name>
<accession>A0AAN5IC76</accession>